<dbReference type="GO" id="GO:0030694">
    <property type="term" value="C:bacterial-type flagellum basal body, rod"/>
    <property type="evidence" value="ECO:0007669"/>
    <property type="project" value="InterPro"/>
</dbReference>
<feature type="domain" description="Flagellar basal body rod protein N-terminal" evidence="5">
    <location>
        <begin position="7"/>
        <end position="35"/>
    </location>
</feature>
<evidence type="ECO:0000313" key="8">
    <source>
        <dbReference type="EMBL" id="URA11112.1"/>
    </source>
</evidence>
<accession>A0AAX3BFF0</accession>
<dbReference type="PROSITE" id="PS00588">
    <property type="entry name" value="FLAGELLA_BB_ROD"/>
    <property type="match status" value="1"/>
</dbReference>
<dbReference type="InterPro" id="IPR020013">
    <property type="entry name" value="Flagellar_FlgE/F/G"/>
</dbReference>
<proteinExistence type="inferred from homology"/>
<dbReference type="SUPFAM" id="SSF117143">
    <property type="entry name" value="Flagellar hook protein flgE"/>
    <property type="match status" value="1"/>
</dbReference>
<reference evidence="8" key="1">
    <citation type="submission" date="2021-04" db="EMBL/GenBank/DDBJ databases">
        <authorList>
            <person name="Postec A."/>
        </authorList>
    </citation>
    <scope>NUCLEOTIDE SEQUENCE</scope>
    <source>
        <strain evidence="8">F1F22</strain>
    </source>
</reference>
<dbReference type="InterPro" id="IPR019776">
    <property type="entry name" value="Flagellar_basal_body_rod_CS"/>
</dbReference>
<dbReference type="EMBL" id="CP073355">
    <property type="protein sequence ID" value="URA11112.1"/>
    <property type="molecule type" value="Genomic_DNA"/>
</dbReference>
<dbReference type="InterPro" id="IPR053967">
    <property type="entry name" value="LlgE_F_G-like_D1"/>
</dbReference>
<dbReference type="InterPro" id="IPR012836">
    <property type="entry name" value="FlgF"/>
</dbReference>
<dbReference type="KEGG" id="taqu:KDW03_04765"/>
<dbReference type="NCBIfam" id="TIGR02490">
    <property type="entry name" value="flgF"/>
    <property type="match status" value="1"/>
</dbReference>
<dbReference type="PANTHER" id="PTHR30435:SF19">
    <property type="entry name" value="FLAGELLAR BASAL-BODY ROD PROTEIN FLGG"/>
    <property type="match status" value="1"/>
</dbReference>
<evidence type="ECO:0000256" key="3">
    <source>
        <dbReference type="ARBA" id="ARBA00023143"/>
    </source>
</evidence>
<evidence type="ECO:0000259" key="7">
    <source>
        <dbReference type="Pfam" id="PF22692"/>
    </source>
</evidence>
<evidence type="ECO:0000259" key="5">
    <source>
        <dbReference type="Pfam" id="PF00460"/>
    </source>
</evidence>
<dbReference type="Pfam" id="PF00460">
    <property type="entry name" value="Flg_bb_rod"/>
    <property type="match status" value="1"/>
</dbReference>
<feature type="domain" description="Flagellar hook protein FlgE/F/G-like D1" evidence="7">
    <location>
        <begin position="102"/>
        <end position="165"/>
    </location>
</feature>
<keyword evidence="8" id="KW-0966">Cell projection</keyword>
<evidence type="ECO:0000259" key="6">
    <source>
        <dbReference type="Pfam" id="PF06429"/>
    </source>
</evidence>
<keyword evidence="3 4" id="KW-0975">Bacterial flagellum</keyword>
<dbReference type="RefSeq" id="WP_271436247.1">
    <property type="nucleotide sequence ID" value="NZ_CP073355.1"/>
</dbReference>
<dbReference type="InterPro" id="IPR010930">
    <property type="entry name" value="Flg_bb/hook_C_dom"/>
</dbReference>
<dbReference type="Proteomes" id="UP001056539">
    <property type="component" value="Chromosome"/>
</dbReference>
<dbReference type="NCBIfam" id="TIGR03506">
    <property type="entry name" value="FlgEFG_subfam"/>
    <property type="match status" value="1"/>
</dbReference>
<sequence>MVRSIFTGASGMMVTMEEMNTVANNLANVNTDGYKRETSVTKAFPEMLIRRINDDGVVKFPLGSYDLAPVVGKLGTGVEFNESYIRFEQGSLLETENDFDLALEGDGFFTVMTEQGERYTRNGNFNISVDGYLVDKHGNRVMGEKGFIRLARNNFKIDQDGNVYVNLDYAPEDFVDKAGNEWKNMALVDRLKIVDFPERRYLAKEGYTWYKETDFSGPATIIPEGKRPKVIQGALEKSNVDPVVEMVRMIEINRLYEANQKSIQTADETLAKAVGQVGRGLA</sequence>
<dbReference type="Pfam" id="PF06429">
    <property type="entry name" value="Flg_bbr_C"/>
    <property type="match status" value="1"/>
</dbReference>
<feature type="domain" description="Flagellar basal-body/hook protein C-terminal" evidence="6">
    <location>
        <begin position="232"/>
        <end position="273"/>
    </location>
</feature>
<gene>
    <name evidence="8" type="primary">flgF</name>
    <name evidence="8" type="ORF">KDW03_04765</name>
</gene>
<dbReference type="InterPro" id="IPR037925">
    <property type="entry name" value="FlgE/F/G-like"/>
</dbReference>
<protein>
    <submittedName>
        <fullName evidence="8">Flagellar basal-body rod protein FlgF</fullName>
    </submittedName>
</protein>
<name>A0AAX3BFF0_9SPIR</name>
<evidence type="ECO:0000313" key="9">
    <source>
        <dbReference type="Proteomes" id="UP001056539"/>
    </source>
</evidence>
<dbReference type="Pfam" id="PF22692">
    <property type="entry name" value="LlgE_F_G_D1"/>
    <property type="match status" value="1"/>
</dbReference>
<keyword evidence="8" id="KW-0969">Cilium</keyword>
<dbReference type="PANTHER" id="PTHR30435">
    <property type="entry name" value="FLAGELLAR PROTEIN"/>
    <property type="match status" value="1"/>
</dbReference>
<comment type="similarity">
    <text evidence="2 4">Belongs to the flagella basal body rod proteins family.</text>
</comment>
<evidence type="ECO:0000256" key="1">
    <source>
        <dbReference type="ARBA" id="ARBA00004117"/>
    </source>
</evidence>
<keyword evidence="9" id="KW-1185">Reference proteome</keyword>
<organism evidence="8 9">
    <name type="scientific">Thermospira aquatica</name>
    <dbReference type="NCBI Taxonomy" id="2828656"/>
    <lineage>
        <taxon>Bacteria</taxon>
        <taxon>Pseudomonadati</taxon>
        <taxon>Spirochaetota</taxon>
        <taxon>Spirochaetia</taxon>
        <taxon>Brevinematales</taxon>
        <taxon>Thermospiraceae</taxon>
        <taxon>Thermospira</taxon>
    </lineage>
</organism>
<evidence type="ECO:0000256" key="4">
    <source>
        <dbReference type="RuleBase" id="RU362116"/>
    </source>
</evidence>
<reference evidence="8" key="2">
    <citation type="submission" date="2022-06" db="EMBL/GenBank/DDBJ databases">
        <title>Thermospira aquatica gen. nov., sp. nov.</title>
        <authorList>
            <person name="Ben Ali Gam Z."/>
            <person name="Labat M."/>
        </authorList>
    </citation>
    <scope>NUCLEOTIDE SEQUENCE</scope>
    <source>
        <strain evidence="8">F1F22</strain>
    </source>
</reference>
<dbReference type="InterPro" id="IPR001444">
    <property type="entry name" value="Flag_bb_rod_N"/>
</dbReference>
<comment type="subcellular location">
    <subcellularLocation>
        <location evidence="1 4">Bacterial flagellum basal body</location>
    </subcellularLocation>
</comment>
<dbReference type="AlphaFoldDB" id="A0AAX3BFF0"/>
<evidence type="ECO:0000256" key="2">
    <source>
        <dbReference type="ARBA" id="ARBA00009677"/>
    </source>
</evidence>
<dbReference type="GO" id="GO:0071978">
    <property type="term" value="P:bacterial-type flagellum-dependent swarming motility"/>
    <property type="evidence" value="ECO:0007669"/>
    <property type="project" value="TreeGrafter"/>
</dbReference>
<keyword evidence="8" id="KW-0282">Flagellum</keyword>